<dbReference type="Pfam" id="PF25683">
    <property type="entry name" value="URGCP_GTPase"/>
    <property type="match status" value="1"/>
</dbReference>
<dbReference type="Gene3D" id="3.40.50.300">
    <property type="entry name" value="P-loop containing nucleotide triphosphate hydrolases"/>
    <property type="match status" value="1"/>
</dbReference>
<feature type="compositionally biased region" description="Polar residues" evidence="3">
    <location>
        <begin position="91"/>
        <end position="112"/>
    </location>
</feature>
<organism evidence="5 6">
    <name type="scientific">Macrostomum lignano</name>
    <dbReference type="NCBI Taxonomy" id="282301"/>
    <lineage>
        <taxon>Eukaryota</taxon>
        <taxon>Metazoa</taxon>
        <taxon>Spiralia</taxon>
        <taxon>Lophotrochozoa</taxon>
        <taxon>Platyhelminthes</taxon>
        <taxon>Rhabditophora</taxon>
        <taxon>Macrostomorpha</taxon>
        <taxon>Macrostomida</taxon>
        <taxon>Macrostomidae</taxon>
        <taxon>Macrostomum</taxon>
    </lineage>
</organism>
<evidence type="ECO:0000256" key="2">
    <source>
        <dbReference type="SAM" id="Coils"/>
    </source>
</evidence>
<feature type="coiled-coil region" evidence="2">
    <location>
        <begin position="738"/>
        <end position="765"/>
    </location>
</feature>
<comment type="similarity">
    <text evidence="1">Belongs to the TRAFAC class dynamin-like GTPase superfamily. Very large inducible GTPase (VLIG) family.</text>
</comment>
<sequence>MEQQVPAENPMKQQQEGIQQSVEQQGTADDQMKQQQEGTQQSMEQQGTADDQMKQQQEGTQQSVEQQGTADDQMKQQQEGTQQSVEQQGTADDQMNQQKEGIQQSVEQQGTADDQMKQQQEGTQQSVEQQGTADDQMKQQQEGTQQSVEQQGTADDQMKQQQEGIQQSVEQQGTADDQMKQQQEGTQQSVEQQGTADDQMKQQQEGIQQSVEQQGTADDQMKQQQEGIQQSVEQQGTAEEQMKQQREGTQQSVEQQGTAEEQMKQQREGTQQSVEQQELKDKKRVNKSSAEQHLEQATQEARRQQRVKEPIEEQHEQEQDEIYNEEQIERATEIQDVVKHLGLQDVFPSKISFHEIIKIYSPITEASQSHSDKEEDRHDRQLSVSTRRAWRLLHGLMANRASFSENSEDQDAEQSQETELHPTDILLACFLCSDKELQQILCQRLFTCKIAFPFVYPGSDGQLIRNLWSMRDIVVEYRDENDKHVEANLVSEGHSLFTICFARVGELKLSKSKIVNGLLSSSGHDSFIHRDCADGDIDRRISNGVVEATISLPTGNRKKELSRPALVLNLRGDLAYCEQQMQFISEVSQISVVFVEFESLQEPSSLDVIEMLSKTTNVVLVVCKQKATQNLSNVTSQRLQKVVSSTVDTFKAKRRKNQADLLSDIRTSINQLMSIELLQKDTCSTPMAANILMDEDEPVLELKKQAELAFKFINDTEISQFKQKFLPLQDIWREYSQLHKEENSSKQYQKGLEQLQSQKAKLREKQFQCCTQMSEFVKIFIELLQNISQNSKSSTGLESRLFLQWMRIFFDQTSRKHLPLISKKRNELRTQLQEAEGRSDKTKVDEIKKLVQQVEHKIVNSSVGLENVFREIGQMFEAVKENSSSVSQGLADVAQRLPTMFAQLLLWGIPLEILDGDASNIATSWVTAVLKACQDMVGQKRIFVISVLGLQSSGKSTLLNTMFGLKFPVSAGRCTRGAFLQLVTVDASSDLPFDYVAVIDTEGLRAPELALEKHQHDNELATLVIGLGDVTLINIKGENTAEMKDILQIAIHAFIRMKMANKMRDLHRKCIFVHQNVPAVGAKEKMSDATFKMEQSLDEITKEAAEGEGLSNITRFSQILEFNRDTDIYYMPDLWHGDPPMAPVNPGYSFKVQEVKNSLLKPQNAQMKSFLSFNDFSLRVNDMWKAIMSEDFVFSFKNSIEMKAYNQMEAAYFELINQMESEMKDWLHKTATVEVKKCQSSQQVQETQRNLQRQLRTLSDSQVSEAVRKLDNFFKENQYSEYTIQWKEKKMNSIRNSADDKQNDIKKKIDGLCRVQQLQASQKESQTEWRKMIITNAKQLAETLKPDENEQTLKDKFESMWSTGTQDLPQHQDETVTSVENIVIELLRKKYQKEYETMNFYVECFPFTAKGSSVTLTGEEVFKKIEVSEILNTEQHNFAKDKKKRGASKTTDKSESERKTEPRLVELDFSALEKCANFFGLSSKKEKEAAAAQKVARTCQDAIDLVKVEVEQLTNQNRWFDSTDATRIIETVCRVLQGSAVALRSEGISTTTALEVKLVVMSLSFAYPTFEAVDKKFREDHSVKSELQKMKQQVFNMFKNMVKQQKAAKIAADFCRDHVAKLTKEAIARQITDKLRPHILKEIGNTKYYLIVKMLSDMANREDFGGILHYVKDSYSAAQKWLLPVVNKMTFHDKKELGGESVTFYSHVIEVELMHPISKCVKEAAVDAKKSDTSLKSWIEKFCGSVQKELPITQDDLAPMLEYDIQKVDDVVEFLTKGIAEVEKQLMGEYRQMKANDIDCQGDLCSGLLSDMWGCKEQCPFCNEPCSKTSADSDHHCIQHRPQAVNGVRELGTCEATFGTCEYYVSSDYGFLNFHGKSGQYKEYRKYFSDWTINPDASNTGSKFWMWFCWRFEDEIKSRHVFKTNRLPGQWKNVSKQDAIDSLRLLLN</sequence>
<protein>
    <recommendedName>
        <fullName evidence="4">VLIG-type G domain-containing protein</fullName>
    </recommendedName>
</protein>
<dbReference type="EMBL" id="NIVC01000544">
    <property type="protein sequence ID" value="PAA81180.1"/>
    <property type="molecule type" value="Genomic_DNA"/>
</dbReference>
<feature type="compositionally biased region" description="Low complexity" evidence="3">
    <location>
        <begin position="33"/>
        <end position="48"/>
    </location>
</feature>
<accession>A0A267G586</accession>
<evidence type="ECO:0000256" key="1">
    <source>
        <dbReference type="ARBA" id="ARBA00006828"/>
    </source>
</evidence>
<proteinExistence type="inferred from homology"/>
<dbReference type="STRING" id="282301.A0A267G586"/>
<feature type="compositionally biased region" description="Basic and acidic residues" evidence="3">
    <location>
        <begin position="1450"/>
        <end position="1461"/>
    </location>
</feature>
<feature type="compositionally biased region" description="Low complexity" evidence="3">
    <location>
        <begin position="55"/>
        <end position="69"/>
    </location>
</feature>
<dbReference type="Proteomes" id="UP000215902">
    <property type="component" value="Unassembled WGS sequence"/>
</dbReference>
<evidence type="ECO:0000259" key="4">
    <source>
        <dbReference type="PROSITE" id="PS51717"/>
    </source>
</evidence>
<dbReference type="Pfam" id="PF25496">
    <property type="entry name" value="URGCP"/>
    <property type="match status" value="1"/>
</dbReference>
<feature type="compositionally biased region" description="Low complexity" evidence="3">
    <location>
        <begin position="76"/>
        <end position="90"/>
    </location>
</feature>
<keyword evidence="2" id="KW-0175">Coiled coil</keyword>
<keyword evidence="6" id="KW-1185">Reference proteome</keyword>
<feature type="compositionally biased region" description="Basic and acidic residues" evidence="3">
    <location>
        <begin position="290"/>
        <end position="317"/>
    </location>
</feature>
<feature type="compositionally biased region" description="Low complexity" evidence="3">
    <location>
        <begin position="118"/>
        <end position="132"/>
    </location>
</feature>
<evidence type="ECO:0000313" key="5">
    <source>
        <dbReference type="EMBL" id="PAA81180.1"/>
    </source>
</evidence>
<feature type="compositionally biased region" description="Low complexity" evidence="3">
    <location>
        <begin position="13"/>
        <end position="26"/>
    </location>
</feature>
<dbReference type="OrthoDB" id="10070673at2759"/>
<dbReference type="InterPro" id="IPR058641">
    <property type="entry name" value="GVIN1_dom"/>
</dbReference>
<dbReference type="SUPFAM" id="SSF52540">
    <property type="entry name" value="P-loop containing nucleoside triphosphate hydrolases"/>
    <property type="match status" value="1"/>
</dbReference>
<feature type="region of interest" description="Disordered" evidence="3">
    <location>
        <begin position="1"/>
        <end position="322"/>
    </location>
</feature>
<feature type="compositionally biased region" description="Low complexity" evidence="3">
    <location>
        <begin position="139"/>
        <end position="153"/>
    </location>
</feature>
<name>A0A267G586_9PLAT</name>
<feature type="region of interest" description="Disordered" evidence="3">
    <location>
        <begin position="1438"/>
        <end position="1461"/>
    </location>
</feature>
<dbReference type="PANTHER" id="PTHR14819:SF25">
    <property type="entry name" value="CHROMOSOME UNDETERMINED SCAFFOLD_52, WHOLE GENOME SHOTGUN SEQUENCE"/>
    <property type="match status" value="1"/>
</dbReference>
<dbReference type="InterPro" id="IPR030383">
    <property type="entry name" value="G_VLIG_dom"/>
</dbReference>
<dbReference type="InterPro" id="IPR052986">
    <property type="entry name" value="VLIG_GTPase"/>
</dbReference>
<dbReference type="InterPro" id="IPR057365">
    <property type="entry name" value="URGCP"/>
</dbReference>
<dbReference type="InterPro" id="IPR027417">
    <property type="entry name" value="P-loop_NTPase"/>
</dbReference>
<feature type="domain" description="VLIG-type G" evidence="4">
    <location>
        <begin position="939"/>
        <end position="1184"/>
    </location>
</feature>
<feature type="compositionally biased region" description="Low complexity" evidence="3">
    <location>
        <begin position="160"/>
        <end position="173"/>
    </location>
</feature>
<evidence type="ECO:0000256" key="3">
    <source>
        <dbReference type="SAM" id="MobiDB-lite"/>
    </source>
</evidence>
<feature type="compositionally biased region" description="Low complexity" evidence="3">
    <location>
        <begin position="223"/>
        <end position="236"/>
    </location>
</feature>
<dbReference type="GO" id="GO:0005525">
    <property type="term" value="F:GTP binding"/>
    <property type="evidence" value="ECO:0007669"/>
    <property type="project" value="InterPro"/>
</dbReference>
<comment type="caution">
    <text evidence="5">The sequence shown here is derived from an EMBL/GenBank/DDBJ whole genome shotgun (WGS) entry which is preliminary data.</text>
</comment>
<dbReference type="PROSITE" id="PS51717">
    <property type="entry name" value="G_VLIG"/>
    <property type="match status" value="1"/>
</dbReference>
<feature type="compositionally biased region" description="Low complexity" evidence="3">
    <location>
        <begin position="181"/>
        <end position="195"/>
    </location>
</feature>
<reference evidence="5 6" key="1">
    <citation type="submission" date="2017-06" db="EMBL/GenBank/DDBJ databases">
        <title>A platform for efficient transgenesis in Macrostomum lignano, a flatworm model organism for stem cell research.</title>
        <authorList>
            <person name="Berezikov E."/>
        </authorList>
    </citation>
    <scope>NUCLEOTIDE SEQUENCE [LARGE SCALE GENOMIC DNA]</scope>
    <source>
        <strain evidence="5">DV1</strain>
        <tissue evidence="5">Whole organism</tissue>
    </source>
</reference>
<dbReference type="PANTHER" id="PTHR14819">
    <property type="entry name" value="GTP-BINDING"/>
    <property type="match status" value="1"/>
</dbReference>
<feature type="compositionally biased region" description="Polar residues" evidence="3">
    <location>
        <begin position="247"/>
        <end position="259"/>
    </location>
</feature>
<dbReference type="Pfam" id="PF25974">
    <property type="entry name" value="URGCP_9th"/>
    <property type="match status" value="1"/>
</dbReference>
<feature type="compositionally biased region" description="Low complexity" evidence="3">
    <location>
        <begin position="202"/>
        <end position="215"/>
    </location>
</feature>
<evidence type="ECO:0000313" key="6">
    <source>
        <dbReference type="Proteomes" id="UP000215902"/>
    </source>
</evidence>
<gene>
    <name evidence="5" type="ORF">BOX15_Mlig023000g1</name>
</gene>